<evidence type="ECO:0000256" key="1">
    <source>
        <dbReference type="SAM" id="MobiDB-lite"/>
    </source>
</evidence>
<evidence type="ECO:0008006" key="4">
    <source>
        <dbReference type="Google" id="ProtNLM"/>
    </source>
</evidence>
<gene>
    <name evidence="2" type="ORF">KGQ19_33725</name>
</gene>
<dbReference type="RefSeq" id="WP_212016841.1">
    <property type="nucleotide sequence ID" value="NZ_JAAFYZ010000157.1"/>
</dbReference>
<feature type="region of interest" description="Disordered" evidence="1">
    <location>
        <begin position="1"/>
        <end position="22"/>
    </location>
</feature>
<protein>
    <recommendedName>
        <fullName evidence="4">DNA-binding protein</fullName>
    </recommendedName>
</protein>
<feature type="region of interest" description="Disordered" evidence="1">
    <location>
        <begin position="988"/>
        <end position="1016"/>
    </location>
</feature>
<evidence type="ECO:0000313" key="2">
    <source>
        <dbReference type="EMBL" id="MBS2551835.1"/>
    </source>
</evidence>
<dbReference type="Proteomes" id="UP000730482">
    <property type="component" value="Unassembled WGS sequence"/>
</dbReference>
<feature type="region of interest" description="Disordered" evidence="1">
    <location>
        <begin position="1063"/>
        <end position="1084"/>
    </location>
</feature>
<name>A0ABS5L107_9ACTN</name>
<keyword evidence="3" id="KW-1185">Reference proteome</keyword>
<sequence length="1740" mass="184407">MSTQISTGVGTSTGPGTSTTATSTAATAEALLDAGAVIPWTGKEGDQPGEREDVLQARAYRHPALTDRTVVRLVPRSLGEAEDLTMEFLGFDRPASGTDNADVAVAVAEVGVVLRKSLGFPAWALVHDPANGHHALALVKEIESLGRLARNKPGSAKDGFDALGKRLAAAVPHFLPSYYEQVGRMFLAAENKTYAATMFTKARDAERAHGLAVDEDVLAESFLEFALNGALPAKAVSEYARALSARTAAPEAFRRFRLLVTERTSGGLPPYSGLAADMKRLAKAAGLDVAAEELSLLRDLLDQPALAQAAKPFWVSYAAALARLAQTDPAVRGKLLAMNPAFPGAPNAEADTFWLRLLADCGAIDSLIAPSESGSNDSVPVESAAAEAAPTESAPAEAQPADGAAGWLGRFVKNRSRGWRWYRASTRLPELLDLVTRMAPRLRAEGRPLAIVDRRRIDVDLIDLCLELGLPVTGTDASANTTANTSTGTGTNNQPAWHFDIGDWLDAADTPDQRDLSAFAADPVFGPALDRSMDRFATGSSPAGGSGNGPIAGRFAELQAVPGLLIGVRRWLDRRATEVGEDGLSPLHDALRQIRRALSAKTAAVNPEALQKVAAFDVAPLLAEALRFGILDEYSWPALDAACAKLTGDGSELPSAGGEAFEIFTQWPYLVVKKGVEIAVVDGTGTVLEHTASIPTGTRLWNSTIRFADGQLLLMWYSYGSSSGAYWSGSPLRKLDRATFGGYVYDQFSSMEVPGHGRSAGDRPLRAGDTELHESADVFSDGTTYWRRGQAARDDWQEFDPATGTVGRTSMPSFFEDALPSGRSLQRNLCWIRPTAPGTQTSPMGTANGVLGWRAHQGSDGTIVGEAVDGRSVRLTPAGRGQLPVALVSFPGGDAPRALTTPGNQNQAQLTYLTLTDTSRTTAVGGARRIADLQVGLRAPKFAKGTWCVPPLGFWDYLVPRDEAGSRFLRALDAERARALMDAAKQALHDATTEGATTKEATPEEATPEESTTEKATTRIAAVAEAVKAALPGITHPNLVLGIAGYVLEAVEREADIARISETLDGTAQDETEADPVDPRLTRPQWNDTLQDVTTGLVIIGSSSYGQAPPPPGVALSWLVSAFHGRDISKQWRDGEKVRQAVELLAALPGLAYRAASPMSAEPVRRTLTELVQAVAASGLLEHGSALRGLRVVRLDGDFEKKKATTGKVLRTADGCIVFCDTGSEWDGLKHTSFWRGVQLTGADTFEAVADGWAVSGQTPIPQWPQGLLEQVAGLLATGPIAWDPAAVGQLAAATGMTSAEASLALAGLPGVISYGAGKLDTETRNRLGLKPAQAKAALNRFDRFPVATSAELLGALAGPGVAGLWERGPDIEAAAVWWTAKFGKRVAVSEELLTEAHAALKPRYTWQARLPVADILQGVAGIESWELLQTPGVAGTPGMPSGLDALAISDIVRALLWLAYRLPYGDPLRGALPGATELLRTRFRDPATRLTGGYFQGAAKIEAALGVKAVPDPEAKDGLKIGPFRATKSREGWLSTLVVPGELSGPDDPAVELVLTAGSGADAVPVIRTLLSEALDALMVVPEAAEPYPAQDPTRSVPDLVTGAAARLKLSQDAAALYLMVLALPDPTDRDTAAWTGWKPARLKAARAELGASPLVVTGSRPRAGRTLFLPGGWLALKTPVLPVEAWKSRWLGIDAQGLPALNTTMPRLPVPDLYAAAWQRVLDGDPPRLEELTTGRRR</sequence>
<reference evidence="2 3" key="1">
    <citation type="submission" date="2020-02" db="EMBL/GenBank/DDBJ databases">
        <title>Acidophilic actinobacteria isolated from forest soil.</title>
        <authorList>
            <person name="Golinska P."/>
        </authorList>
    </citation>
    <scope>NUCLEOTIDE SEQUENCE [LARGE SCALE GENOMIC DNA]</scope>
    <source>
        <strain evidence="2 3">NL8</strain>
    </source>
</reference>
<evidence type="ECO:0000313" key="3">
    <source>
        <dbReference type="Proteomes" id="UP000730482"/>
    </source>
</evidence>
<organism evidence="2 3">
    <name type="scientific">Catenulispora pinistramenti</name>
    <dbReference type="NCBI Taxonomy" id="2705254"/>
    <lineage>
        <taxon>Bacteria</taxon>
        <taxon>Bacillati</taxon>
        <taxon>Actinomycetota</taxon>
        <taxon>Actinomycetes</taxon>
        <taxon>Catenulisporales</taxon>
        <taxon>Catenulisporaceae</taxon>
        <taxon>Catenulispora</taxon>
    </lineage>
</organism>
<dbReference type="EMBL" id="JAAFYZ010000157">
    <property type="protein sequence ID" value="MBS2551835.1"/>
    <property type="molecule type" value="Genomic_DNA"/>
</dbReference>
<feature type="compositionally biased region" description="Low complexity" evidence="1">
    <location>
        <begin position="378"/>
        <end position="400"/>
    </location>
</feature>
<accession>A0ABS5L107</accession>
<feature type="region of interest" description="Disordered" evidence="1">
    <location>
        <begin position="372"/>
        <end position="400"/>
    </location>
</feature>
<comment type="caution">
    <text evidence="2">The sequence shown here is derived from an EMBL/GenBank/DDBJ whole genome shotgun (WGS) entry which is preliminary data.</text>
</comment>
<proteinExistence type="predicted"/>